<protein>
    <recommendedName>
        <fullName evidence="4">DUF2812 domain-containing protein</fullName>
    </recommendedName>
</protein>
<dbReference type="AlphaFoldDB" id="A0A369ME87"/>
<dbReference type="Pfam" id="PF11193">
    <property type="entry name" value="DUF2812"/>
    <property type="match status" value="1"/>
</dbReference>
<evidence type="ECO:0000313" key="2">
    <source>
        <dbReference type="EMBL" id="RDB69248.1"/>
    </source>
</evidence>
<dbReference type="EMBL" id="PPTU01000015">
    <property type="protein sequence ID" value="RDB69248.1"/>
    <property type="molecule type" value="Genomic_DNA"/>
</dbReference>
<reference evidence="2 3" key="1">
    <citation type="journal article" date="2018" name="Elife">
        <title>Discovery and characterization of a prevalent human gut bacterial enzyme sufficient for the inactivation of a family of plant toxins.</title>
        <authorList>
            <person name="Koppel N."/>
            <person name="Bisanz J.E."/>
            <person name="Pandelia M.E."/>
            <person name="Turnbaugh P.J."/>
            <person name="Balskus E.P."/>
        </authorList>
    </citation>
    <scope>NUCLEOTIDE SEQUENCE [LARGE SCALE GENOMIC DNA]</scope>
    <source>
        <strain evidence="2 3">W1 BHI 6</strain>
    </source>
</reference>
<dbReference type="Proteomes" id="UP000253970">
    <property type="component" value="Unassembled WGS sequence"/>
</dbReference>
<evidence type="ECO:0000256" key="1">
    <source>
        <dbReference type="SAM" id="Phobius"/>
    </source>
</evidence>
<dbReference type="InterPro" id="IPR021359">
    <property type="entry name" value="DUF2812"/>
</dbReference>
<proteinExistence type="predicted"/>
<keyword evidence="1" id="KW-1133">Transmembrane helix</keyword>
<feature type="transmembrane region" description="Helical" evidence="1">
    <location>
        <begin position="116"/>
        <end position="133"/>
    </location>
</feature>
<gene>
    <name evidence="2" type="ORF">C1875_10055</name>
</gene>
<evidence type="ECO:0008006" key="4">
    <source>
        <dbReference type="Google" id="ProtNLM"/>
    </source>
</evidence>
<keyword evidence="1" id="KW-0472">Membrane</keyword>
<keyword evidence="1" id="KW-0812">Transmembrane</keyword>
<feature type="transmembrane region" description="Helical" evidence="1">
    <location>
        <begin position="145"/>
        <end position="164"/>
    </location>
</feature>
<accession>A0A369ME87</accession>
<dbReference type="RefSeq" id="WP_114534297.1">
    <property type="nucleotide sequence ID" value="NZ_JADNER010000004.1"/>
</dbReference>
<comment type="caution">
    <text evidence="2">The sequence shown here is derived from an EMBL/GenBank/DDBJ whole genome shotgun (WGS) entry which is preliminary data.</text>
</comment>
<sequence>MKRVMHRLFWAWDFDREEDWLNAWAARGLALVDVCGIRYVFEEGAPGEYEYRLELLEHTAGSSEGRCYLDFLRDLDIECVGTYGLWAYLRRPRDGAPFDLFSDIDSKIAHLRRIEVLVLAVLLVQVTTAASLLHRGGFLPEMLPIAVLWAAIMILMACGFVRIARKLRRLKRERAVRE</sequence>
<evidence type="ECO:0000313" key="3">
    <source>
        <dbReference type="Proteomes" id="UP000253970"/>
    </source>
</evidence>
<name>A0A369ME87_EGGLN</name>
<organism evidence="2 3">
    <name type="scientific">Eggerthella lenta</name>
    <name type="common">Eubacterium lentum</name>
    <dbReference type="NCBI Taxonomy" id="84112"/>
    <lineage>
        <taxon>Bacteria</taxon>
        <taxon>Bacillati</taxon>
        <taxon>Actinomycetota</taxon>
        <taxon>Coriobacteriia</taxon>
        <taxon>Eggerthellales</taxon>
        <taxon>Eggerthellaceae</taxon>
        <taxon>Eggerthella</taxon>
    </lineage>
</organism>